<evidence type="ECO:0000313" key="7">
    <source>
        <dbReference type="EMBL" id="DAZ99327.1"/>
    </source>
</evidence>
<dbReference type="InterPro" id="IPR000183">
    <property type="entry name" value="Orn/DAP/Arg_de-COase"/>
</dbReference>
<evidence type="ECO:0008006" key="9">
    <source>
        <dbReference type="Google" id="ProtNLM"/>
    </source>
</evidence>
<comment type="cofactor">
    <cofactor evidence="1 3">
        <name>pyridoxal 5'-phosphate</name>
        <dbReference type="ChEBI" id="CHEBI:597326"/>
    </cofactor>
</comment>
<name>A0AAV2Z1U2_9STRA</name>
<feature type="modified residue" description="N6-(pyridoxal phosphate)lysine" evidence="3">
    <location>
        <position position="97"/>
    </location>
</feature>
<feature type="active site" description="Proton donor" evidence="3">
    <location>
        <position position="404"/>
    </location>
</feature>
<evidence type="ECO:0000256" key="3">
    <source>
        <dbReference type="PIRSR" id="PIRSR600183-50"/>
    </source>
</evidence>
<dbReference type="InterPro" id="IPR022643">
    <property type="entry name" value="De-COase2_C"/>
</dbReference>
<comment type="similarity">
    <text evidence="4">Belongs to the Orn/Lys/Arg decarboxylase class-II family.</text>
</comment>
<dbReference type="SUPFAM" id="SSF51419">
    <property type="entry name" value="PLP-binding barrel"/>
    <property type="match status" value="1"/>
</dbReference>
<feature type="domain" description="Orn/DAP/Arg decarboxylase 2 C-terminal" evidence="5">
    <location>
        <begin position="335"/>
        <end position="431"/>
    </location>
</feature>
<dbReference type="GO" id="GO:0009089">
    <property type="term" value="P:lysine biosynthetic process via diaminopimelate"/>
    <property type="evidence" value="ECO:0007669"/>
    <property type="project" value="TreeGrafter"/>
</dbReference>
<evidence type="ECO:0000256" key="1">
    <source>
        <dbReference type="ARBA" id="ARBA00001933"/>
    </source>
</evidence>
<dbReference type="Gene3D" id="3.20.20.10">
    <property type="entry name" value="Alanine racemase"/>
    <property type="match status" value="1"/>
</dbReference>
<dbReference type="Pfam" id="PF02784">
    <property type="entry name" value="Orn_Arg_deC_N"/>
    <property type="match status" value="1"/>
</dbReference>
<dbReference type="InterPro" id="IPR029066">
    <property type="entry name" value="PLP-binding_barrel"/>
</dbReference>
<evidence type="ECO:0000256" key="4">
    <source>
        <dbReference type="RuleBase" id="RU003737"/>
    </source>
</evidence>
<evidence type="ECO:0000259" key="6">
    <source>
        <dbReference type="Pfam" id="PF02784"/>
    </source>
</evidence>
<dbReference type="InterPro" id="IPR009006">
    <property type="entry name" value="Ala_racemase/Decarboxylase_C"/>
</dbReference>
<keyword evidence="8" id="KW-1185">Reference proteome</keyword>
<dbReference type="SUPFAM" id="SSF50621">
    <property type="entry name" value="Alanine racemase C-terminal domain-like"/>
    <property type="match status" value="1"/>
</dbReference>
<accession>A0AAV2Z1U2</accession>
<dbReference type="FunFam" id="3.20.20.10:FF:000025">
    <property type="entry name" value="Diaminopimelate decarboxylase, putative"/>
    <property type="match status" value="1"/>
</dbReference>
<sequence>MEMLKTVLSALHGRDTNASQYLAPALHQQEATADQRAQHQARAAVVSPVVQAIVEQRVVHDGNPLVNLTDWDAYTRRLQNLRDAFHEPEFNHAVAVKCNPIRGVLREAQRRGFGAECASFAEAKHALSLGFAPRKVVYDSPCKTKGELQELLLDGVYINLDNEQEIFKLNTIFAELYGSSEAEEMEKHKLQIGLRINPVVGGGTIAATSTATVTSKFGMPLTADTSERLFSIYQNNPWLQGVHVHVGSQGCPIDLLVAGAKRAVSFAKATNSRLGRQHIQVIDIGGGMPTLYDGGDKEAYDFHEYSEALRTQVPELFASGFASVITEFGRSIFVKPGITVSKVEALKDWAGQQIAVIHVGADQFPRTAYLPELWSHCITVLGRDGKVKPDSTEFRKQDVAGPLCFSGDFMAKQVLLPTIEVGDWLVIHDSGGYTTSMFSKYNSRQAASMFAYAKQAEGGYRFDLLKERESATETLAFWGIDKIVSL</sequence>
<dbReference type="Gene3D" id="2.40.37.10">
    <property type="entry name" value="Lyase, Ornithine Decarboxylase, Chain A, domain 1"/>
    <property type="match status" value="1"/>
</dbReference>
<dbReference type="GO" id="GO:0008836">
    <property type="term" value="F:diaminopimelate decarboxylase activity"/>
    <property type="evidence" value="ECO:0007669"/>
    <property type="project" value="TreeGrafter"/>
</dbReference>
<evidence type="ECO:0000313" key="8">
    <source>
        <dbReference type="Proteomes" id="UP001146120"/>
    </source>
</evidence>
<dbReference type="EMBL" id="DAKRPA010000085">
    <property type="protein sequence ID" value="DAZ99327.1"/>
    <property type="molecule type" value="Genomic_DNA"/>
</dbReference>
<evidence type="ECO:0000256" key="2">
    <source>
        <dbReference type="ARBA" id="ARBA00022898"/>
    </source>
</evidence>
<comment type="caution">
    <text evidence="7">The sequence shown here is derived from an EMBL/GenBank/DDBJ whole genome shotgun (WGS) entry which is preliminary data.</text>
</comment>
<reference evidence="7" key="1">
    <citation type="submission" date="2022-11" db="EMBL/GenBank/DDBJ databases">
        <authorList>
            <person name="Morgan W.R."/>
            <person name="Tartar A."/>
        </authorList>
    </citation>
    <scope>NUCLEOTIDE SEQUENCE</scope>
    <source>
        <strain evidence="7">ARSEF 373</strain>
    </source>
</reference>
<organism evidence="7 8">
    <name type="scientific">Lagenidium giganteum</name>
    <dbReference type="NCBI Taxonomy" id="4803"/>
    <lineage>
        <taxon>Eukaryota</taxon>
        <taxon>Sar</taxon>
        <taxon>Stramenopiles</taxon>
        <taxon>Oomycota</taxon>
        <taxon>Peronosporomycetes</taxon>
        <taxon>Pythiales</taxon>
        <taxon>Pythiaceae</taxon>
    </lineage>
</organism>
<dbReference type="Proteomes" id="UP001146120">
    <property type="component" value="Unassembled WGS sequence"/>
</dbReference>
<dbReference type="PRINTS" id="PR01179">
    <property type="entry name" value="ODADCRBXLASE"/>
</dbReference>
<keyword evidence="2 3" id="KW-0663">Pyridoxal phosphate</keyword>
<reference evidence="7" key="2">
    <citation type="journal article" date="2023" name="Microbiol Resour">
        <title>Decontamination and Annotation of the Draft Genome Sequence of the Oomycete Lagenidium giganteum ARSEF 373.</title>
        <authorList>
            <person name="Morgan W.R."/>
            <person name="Tartar A."/>
        </authorList>
    </citation>
    <scope>NUCLEOTIDE SEQUENCE</scope>
    <source>
        <strain evidence="7">ARSEF 373</strain>
    </source>
</reference>
<dbReference type="AlphaFoldDB" id="A0AAV2Z1U2"/>
<protein>
    <recommendedName>
        <fullName evidence="9">Diaminopimelate decarboxylase</fullName>
    </recommendedName>
</protein>
<proteinExistence type="inferred from homology"/>
<dbReference type="PANTHER" id="PTHR43727:SF3">
    <property type="entry name" value="GROUP IV DECARBOXYLASE"/>
    <property type="match status" value="1"/>
</dbReference>
<feature type="domain" description="Orn/DAP/Arg decarboxylase 2 N-terminal" evidence="6">
    <location>
        <begin position="76"/>
        <end position="332"/>
    </location>
</feature>
<gene>
    <name evidence="7" type="ORF">N0F65_005178</name>
</gene>
<dbReference type="Pfam" id="PF00278">
    <property type="entry name" value="Orn_DAP_Arg_deC"/>
    <property type="match status" value="1"/>
</dbReference>
<dbReference type="InterPro" id="IPR022644">
    <property type="entry name" value="De-COase2_N"/>
</dbReference>
<dbReference type="PRINTS" id="PR01182">
    <property type="entry name" value="ORNDCRBXLASE"/>
</dbReference>
<evidence type="ECO:0000259" key="5">
    <source>
        <dbReference type="Pfam" id="PF00278"/>
    </source>
</evidence>
<dbReference type="GO" id="GO:0006596">
    <property type="term" value="P:polyamine biosynthetic process"/>
    <property type="evidence" value="ECO:0007669"/>
    <property type="project" value="InterPro"/>
</dbReference>
<dbReference type="InterPro" id="IPR002433">
    <property type="entry name" value="Orn_de-COase"/>
</dbReference>
<dbReference type="PANTHER" id="PTHR43727">
    <property type="entry name" value="DIAMINOPIMELATE DECARBOXYLASE"/>
    <property type="match status" value="1"/>
</dbReference>